<gene>
    <name evidence="1" type="ORF">D5F53_24440</name>
</gene>
<reference evidence="1 2" key="1">
    <citation type="submission" date="2018-09" db="EMBL/GenBank/DDBJ databases">
        <title>Genome Sequence of Paenibacillus lautus Strain E7593-69, Azo Dye-Degrading Bacteria, Isolated from Commercial Tattoo Inks.</title>
        <authorList>
            <person name="Nho S.W."/>
            <person name="Kim S.-J."/>
            <person name="Kweon O."/>
            <person name="Cerniglia C.E."/>
        </authorList>
    </citation>
    <scope>NUCLEOTIDE SEQUENCE [LARGE SCALE GENOMIC DNA]</scope>
    <source>
        <strain evidence="1 2">E7593-69</strain>
    </source>
</reference>
<name>A0A385TP66_PAELA</name>
<organism evidence="1 2">
    <name type="scientific">Paenibacillus lautus</name>
    <name type="common">Bacillus lautus</name>
    <dbReference type="NCBI Taxonomy" id="1401"/>
    <lineage>
        <taxon>Bacteria</taxon>
        <taxon>Bacillati</taxon>
        <taxon>Bacillota</taxon>
        <taxon>Bacilli</taxon>
        <taxon>Bacillales</taxon>
        <taxon>Paenibacillaceae</taxon>
        <taxon>Paenibacillus</taxon>
    </lineage>
</organism>
<dbReference type="Pfam" id="PF13289">
    <property type="entry name" value="SIR2_2"/>
    <property type="match status" value="1"/>
</dbReference>
<evidence type="ECO:0000313" key="2">
    <source>
        <dbReference type="Proteomes" id="UP000266552"/>
    </source>
</evidence>
<accession>A0A385TP66</accession>
<dbReference type="Proteomes" id="UP000266552">
    <property type="component" value="Chromosome"/>
</dbReference>
<dbReference type="KEGG" id="plw:D5F53_24440"/>
<protein>
    <submittedName>
        <fullName evidence="1">Uncharacterized protein</fullName>
    </submittedName>
</protein>
<proteinExistence type="predicted"/>
<keyword evidence="2" id="KW-1185">Reference proteome</keyword>
<dbReference type="SUPFAM" id="SSF52467">
    <property type="entry name" value="DHS-like NAD/FAD-binding domain"/>
    <property type="match status" value="1"/>
</dbReference>
<evidence type="ECO:0000313" key="1">
    <source>
        <dbReference type="EMBL" id="AYB46250.1"/>
    </source>
</evidence>
<dbReference type="EMBL" id="CP032412">
    <property type="protein sequence ID" value="AYB46250.1"/>
    <property type="molecule type" value="Genomic_DNA"/>
</dbReference>
<sequence>MVRVTALLGAGASVDIGGPLSVDLTYRVRAKVQEIYDPKTENINRVPFLNEVAMKLDDYFSPEKSHFEDIFYALESLSSFTRGWRPRTIKKFKPHLGSLLSPNDERFFDELLLLLAKKDLLSEVGDAINDYDSLFNPTGIHSWYATFWKNAISVCQWDIATLNYDHCIESSIDQYEDGYEDIGQEFKRFNPRRLLQNTSDTKILHLHGSILYGHPHTGNAFMFEDQQNDLYLFDKYQDASKTWFNNSFSTSQSHDEAHVGPIITGLRKTDKLLPFPYSSYYYNFQKALLENERLLIIGYSFGDYHLNSLMERMVRYHGQNRRIVIITYFPSPHEWSSDPLAMGWPGQEMLRFIAKAFMDAAPFPNYQFQENIESADKRARIYLGGVERTFARYGTDIIDFLTS</sequence>
<dbReference type="InterPro" id="IPR029035">
    <property type="entry name" value="DHS-like_NAD/FAD-binding_dom"/>
</dbReference>
<dbReference type="RefSeq" id="WP_119849870.1">
    <property type="nucleotide sequence ID" value="NZ_CP032412.1"/>
</dbReference>
<dbReference type="AlphaFoldDB" id="A0A385TP66"/>